<dbReference type="GO" id="GO:0000786">
    <property type="term" value="C:nucleosome"/>
    <property type="evidence" value="ECO:0007669"/>
    <property type="project" value="UniProtKB-KW"/>
</dbReference>
<dbReference type="Pfam" id="PF01513">
    <property type="entry name" value="NAD_kinase"/>
    <property type="match status" value="1"/>
</dbReference>
<dbReference type="Pfam" id="PF01682">
    <property type="entry name" value="DB"/>
    <property type="match status" value="1"/>
</dbReference>
<keyword evidence="11" id="KW-0521">NADP</keyword>
<dbReference type="CDD" id="cd00074">
    <property type="entry name" value="HFD_H2A"/>
    <property type="match status" value="1"/>
</dbReference>
<accession>A0A0B2VJE7</accession>
<evidence type="ECO:0000256" key="5">
    <source>
        <dbReference type="ARBA" id="ARBA00010995"/>
    </source>
</evidence>
<dbReference type="Gene3D" id="2.60.200.30">
    <property type="entry name" value="Probable inorganic polyphosphate/atp-NAD kinase, domain 2"/>
    <property type="match status" value="1"/>
</dbReference>
<evidence type="ECO:0000256" key="9">
    <source>
        <dbReference type="ARBA" id="ARBA00022679"/>
    </source>
</evidence>
<dbReference type="SMART" id="SM00414">
    <property type="entry name" value="H2A"/>
    <property type="match status" value="1"/>
</dbReference>
<evidence type="ECO:0000313" key="20">
    <source>
        <dbReference type="Proteomes" id="UP000031036"/>
    </source>
</evidence>
<evidence type="ECO:0000313" key="19">
    <source>
        <dbReference type="EMBL" id="KHN81145.1"/>
    </source>
</evidence>
<keyword evidence="13" id="KW-0539">Nucleus</keyword>
<dbReference type="STRING" id="6265.A0A0B2VJE7"/>
<evidence type="ECO:0000256" key="10">
    <source>
        <dbReference type="ARBA" id="ARBA00022777"/>
    </source>
</evidence>
<dbReference type="FunFam" id="1.10.20.10:FF:000103">
    <property type="entry name" value="Histone H2A type 1"/>
    <property type="match status" value="1"/>
</dbReference>
<dbReference type="PRINTS" id="PR00620">
    <property type="entry name" value="HISTONEH2A"/>
</dbReference>
<dbReference type="InterPro" id="IPR007125">
    <property type="entry name" value="H2A/H2B/H3"/>
</dbReference>
<evidence type="ECO:0000259" key="18">
    <source>
        <dbReference type="Pfam" id="PF16211"/>
    </source>
</evidence>
<dbReference type="GO" id="GO:0003677">
    <property type="term" value="F:DNA binding"/>
    <property type="evidence" value="ECO:0007669"/>
    <property type="project" value="InterPro"/>
</dbReference>
<comment type="subcellular location">
    <subcellularLocation>
        <location evidence="3">Chromosome</location>
    </subcellularLocation>
    <subcellularLocation>
        <location evidence="2">Nucleus</location>
    </subcellularLocation>
</comment>
<dbReference type="AlphaFoldDB" id="A0A0B2VJE7"/>
<dbReference type="PANTHER" id="PTHR13158:SF5">
    <property type="entry name" value="NAD KINASE 2, MITOCHONDRIAL"/>
    <property type="match status" value="1"/>
</dbReference>
<dbReference type="EMBL" id="JPKZ01001580">
    <property type="protein sequence ID" value="KHN81145.1"/>
    <property type="molecule type" value="Genomic_DNA"/>
</dbReference>
<evidence type="ECO:0000256" key="13">
    <source>
        <dbReference type="ARBA" id="ARBA00023242"/>
    </source>
</evidence>
<feature type="domain" description="Core Histone H2A/H2B/H3" evidence="16">
    <location>
        <begin position="136"/>
        <end position="216"/>
    </location>
</feature>
<evidence type="ECO:0000256" key="14">
    <source>
        <dbReference type="ARBA" id="ARBA00023269"/>
    </source>
</evidence>
<dbReference type="GO" id="GO:0005739">
    <property type="term" value="C:mitochondrion"/>
    <property type="evidence" value="ECO:0007669"/>
    <property type="project" value="TreeGrafter"/>
</dbReference>
<dbReference type="InterPro" id="IPR002119">
    <property type="entry name" value="Histone_H2A"/>
</dbReference>
<dbReference type="Pfam" id="PF00125">
    <property type="entry name" value="Histone"/>
    <property type="match status" value="1"/>
</dbReference>
<evidence type="ECO:0000256" key="2">
    <source>
        <dbReference type="ARBA" id="ARBA00004123"/>
    </source>
</evidence>
<reference evidence="19 20" key="1">
    <citation type="submission" date="2014-11" db="EMBL/GenBank/DDBJ databases">
        <title>Genetic blueprint of the zoonotic pathogen Toxocara canis.</title>
        <authorList>
            <person name="Zhu X.-Q."/>
            <person name="Korhonen P.K."/>
            <person name="Cai H."/>
            <person name="Young N.D."/>
            <person name="Nejsum P."/>
            <person name="von Samson-Himmelstjerna G."/>
            <person name="Boag P.R."/>
            <person name="Tan P."/>
            <person name="Li Q."/>
            <person name="Min J."/>
            <person name="Yang Y."/>
            <person name="Wang X."/>
            <person name="Fang X."/>
            <person name="Hall R.S."/>
            <person name="Hofmann A."/>
            <person name="Sternberg P.W."/>
            <person name="Jex A.R."/>
            <person name="Gasser R.B."/>
        </authorList>
    </citation>
    <scope>NUCLEOTIDE SEQUENCE [LARGE SCALE GENOMIC DNA]</scope>
    <source>
        <strain evidence="19">PN_DK_2014</strain>
    </source>
</reference>
<dbReference type="InterPro" id="IPR016064">
    <property type="entry name" value="NAD/diacylglycerol_kinase_sf"/>
</dbReference>
<keyword evidence="8" id="KW-1017">Isopeptide bond</keyword>
<evidence type="ECO:0000256" key="12">
    <source>
        <dbReference type="ARBA" id="ARBA00023027"/>
    </source>
</evidence>
<keyword evidence="7" id="KW-0158">Chromosome</keyword>
<dbReference type="InterPro" id="IPR017438">
    <property type="entry name" value="ATP-NAD_kinase_N"/>
</dbReference>
<keyword evidence="10 19" id="KW-0418">Kinase</keyword>
<dbReference type="InterPro" id="IPR002504">
    <property type="entry name" value="NADK"/>
</dbReference>
<keyword evidence="14" id="KW-0544">Nucleosome core</keyword>
<dbReference type="InterPro" id="IPR032454">
    <property type="entry name" value="Histone_H2A_C"/>
</dbReference>
<dbReference type="OrthoDB" id="185618at2759"/>
<evidence type="ECO:0000256" key="3">
    <source>
        <dbReference type="ARBA" id="ARBA00004286"/>
    </source>
</evidence>
<evidence type="ECO:0000256" key="15">
    <source>
        <dbReference type="SAM" id="MobiDB-lite"/>
    </source>
</evidence>
<evidence type="ECO:0000256" key="7">
    <source>
        <dbReference type="ARBA" id="ARBA00022454"/>
    </source>
</evidence>
<evidence type="ECO:0000256" key="11">
    <source>
        <dbReference type="ARBA" id="ARBA00022857"/>
    </source>
</evidence>
<comment type="similarity">
    <text evidence="5">Belongs to the NAD kinase family.</text>
</comment>
<comment type="similarity">
    <text evidence="4">Belongs to the histone H2A family.</text>
</comment>
<keyword evidence="14" id="KW-0238">DNA-binding</keyword>
<dbReference type="GO" id="GO:0019674">
    <property type="term" value="P:NAD+ metabolic process"/>
    <property type="evidence" value="ECO:0007669"/>
    <property type="project" value="InterPro"/>
</dbReference>
<dbReference type="InterPro" id="IPR009072">
    <property type="entry name" value="Histone-fold"/>
</dbReference>
<dbReference type="GO" id="GO:0005634">
    <property type="term" value="C:nucleus"/>
    <property type="evidence" value="ECO:0007669"/>
    <property type="project" value="UniProtKB-SubCell"/>
</dbReference>
<organism evidence="19 20">
    <name type="scientific">Toxocara canis</name>
    <name type="common">Canine roundworm</name>
    <dbReference type="NCBI Taxonomy" id="6265"/>
    <lineage>
        <taxon>Eukaryota</taxon>
        <taxon>Metazoa</taxon>
        <taxon>Ecdysozoa</taxon>
        <taxon>Nematoda</taxon>
        <taxon>Chromadorea</taxon>
        <taxon>Rhabditida</taxon>
        <taxon>Spirurina</taxon>
        <taxon>Ascaridomorpha</taxon>
        <taxon>Ascaridoidea</taxon>
        <taxon>Toxocaridae</taxon>
        <taxon>Toxocara</taxon>
    </lineage>
</organism>
<proteinExistence type="inferred from homology"/>
<feature type="domain" description="Domain of unknown function DB" evidence="17">
    <location>
        <begin position="61"/>
        <end position="115"/>
    </location>
</feature>
<evidence type="ECO:0000256" key="8">
    <source>
        <dbReference type="ARBA" id="ARBA00022499"/>
    </source>
</evidence>
<dbReference type="GO" id="GO:0030527">
    <property type="term" value="F:structural constituent of chromatin"/>
    <property type="evidence" value="ECO:0007669"/>
    <property type="project" value="InterPro"/>
</dbReference>
<dbReference type="GO" id="GO:0003951">
    <property type="term" value="F:NAD+ kinase activity"/>
    <property type="evidence" value="ECO:0007669"/>
    <property type="project" value="UniProtKB-EC"/>
</dbReference>
<evidence type="ECO:0000259" key="17">
    <source>
        <dbReference type="Pfam" id="PF01682"/>
    </source>
</evidence>
<dbReference type="Pfam" id="PF16211">
    <property type="entry name" value="Histone_H2A_C"/>
    <property type="match status" value="1"/>
</dbReference>
<dbReference type="GO" id="GO:0046982">
    <property type="term" value="F:protein heterodimerization activity"/>
    <property type="evidence" value="ECO:0007669"/>
    <property type="project" value="InterPro"/>
</dbReference>
<dbReference type="GO" id="GO:0006741">
    <property type="term" value="P:NADP+ biosynthetic process"/>
    <property type="evidence" value="ECO:0007669"/>
    <property type="project" value="InterPro"/>
</dbReference>
<feature type="region of interest" description="Disordered" evidence="15">
    <location>
        <begin position="1"/>
        <end position="23"/>
    </location>
</feature>
<sequence>MSVRTKITSRPVARTQTAPMGTTQIPTSTIKRASRKPTTTIAAPITTKELTSSHLHLLTGMFLGSDPCPQSNGRDLLTCAAQEMDHTECCRARGVASTSAGDKCLGFCQMSPGSQFQPSNMNISDALGKQSELKDKRRKKKLRSGAERAGLEVSVGRVLRFLRRGRYAHRIGTAAGVYLAAVLQYLILEVVELSGDAAHANKRKRIFPRHIQLAIRNDDELNRLLSAVTIPEGGVIPHMESTLFIPSESYTCNISNAMKHTGCAMSTLFDVLLASEKCSYLSMPMWKYYGRLPRIAFSYTALMHCDSLNLHMRASQTSRLSTAPESRLQPSDERPVFSPKKVLILTKLTRLEFERRTHATLSEEQLKHALAKRGSDYARLLERHEQHNSYLKLVEQELRNAGIQTRVVQRFDYDKASVEWADAIFSAGGDGTFLLAASRVTSNDKPIIGINTDPQGSEGYLCLLKKLSQEHFKDALERLLSGDFRWTYRQRIRIRLCGDPGRIEHVELHDQQLNIRSEDAWHGMLSERRPGEQSDGSAEELKDTEREVVLPELALNEVFIGESLSSRVSYYELQVDEGEAMKQKSSGITVCTGTGSTSWFFNINKMNEQCVSDLLALIAQELSIPIPHSHHYPLTDSCSGTGSTSWFFNINKMNEQCVSDLLALIAQELSIPIPHDDPQFVQRICRAFNDRLVFAPDFQKMAFSVRDPVYNSTFRPSSQRGFASRLRVRSRCYDAHLVIDGGAAYKFNDGAEAILEVHPEDALKTVIFR</sequence>
<evidence type="ECO:0000256" key="6">
    <source>
        <dbReference type="ARBA" id="ARBA00012120"/>
    </source>
</evidence>
<name>A0A0B2VJE7_TOXCA</name>
<dbReference type="EC" id="2.7.1.23" evidence="6"/>
<dbReference type="InterPro" id="IPR002602">
    <property type="entry name" value="DB"/>
</dbReference>
<comment type="caution">
    <text evidence="19">The sequence shown here is derived from an EMBL/GenBank/DDBJ whole genome shotgun (WGS) entry which is preliminary data.</text>
</comment>
<keyword evidence="12" id="KW-0520">NAD</keyword>
<evidence type="ECO:0000256" key="4">
    <source>
        <dbReference type="ARBA" id="ARBA00010691"/>
    </source>
</evidence>
<gene>
    <name evidence="19" type="primary">NADK2</name>
    <name evidence="19" type="ORF">Tcan_09024</name>
</gene>
<keyword evidence="20" id="KW-1185">Reference proteome</keyword>
<evidence type="ECO:0000256" key="1">
    <source>
        <dbReference type="ARBA" id="ARBA00002001"/>
    </source>
</evidence>
<dbReference type="Proteomes" id="UP000031036">
    <property type="component" value="Unassembled WGS sequence"/>
</dbReference>
<dbReference type="Gene3D" id="3.40.50.10330">
    <property type="entry name" value="Probable inorganic polyphosphate/atp-NAD kinase, domain 1"/>
    <property type="match status" value="1"/>
</dbReference>
<feature type="domain" description="Histone H2A C-terminal" evidence="18">
    <location>
        <begin position="219"/>
        <end position="243"/>
    </location>
</feature>
<keyword evidence="9" id="KW-0808">Transferase</keyword>
<dbReference type="Gene3D" id="1.10.20.10">
    <property type="entry name" value="Histone, subunit A"/>
    <property type="match status" value="1"/>
</dbReference>
<dbReference type="SUPFAM" id="SSF47113">
    <property type="entry name" value="Histone-fold"/>
    <property type="match status" value="1"/>
</dbReference>
<dbReference type="SUPFAM" id="SSF111331">
    <property type="entry name" value="NAD kinase/diacylglycerol kinase-like"/>
    <property type="match status" value="1"/>
</dbReference>
<comment type="function">
    <text evidence="1">Core component of nucleosome. Nucleosomes wrap and compact DNA into chromatin, limiting DNA accessibility to the cellular machineries which require DNA as a template. Histones thereby play a central role in transcription regulation, DNA repair, DNA replication and chromosomal stability. DNA accessibility is regulated via a complex set of post-translational modifications of histones, also called histone code, and nucleosome remodeling.</text>
</comment>
<dbReference type="InterPro" id="IPR017437">
    <property type="entry name" value="ATP-NAD_kinase_PpnK-typ_C"/>
</dbReference>
<dbReference type="PANTHER" id="PTHR13158">
    <property type="match status" value="1"/>
</dbReference>
<protein>
    <recommendedName>
        <fullName evidence="6">NAD(+) kinase</fullName>
        <ecNumber evidence="6">2.7.1.23</ecNumber>
    </recommendedName>
</protein>
<evidence type="ECO:0000259" key="16">
    <source>
        <dbReference type="Pfam" id="PF00125"/>
    </source>
</evidence>